<gene>
    <name evidence="5" type="ORF">DPMN_101519</name>
</gene>
<comment type="caution">
    <text evidence="1">Lacks conserved residue(s) required for the propagation of feature annotation.</text>
</comment>
<dbReference type="InterPro" id="IPR001762">
    <property type="entry name" value="Disintegrin_dom"/>
</dbReference>
<feature type="active site" evidence="1">
    <location>
        <position position="352"/>
    </location>
</feature>
<reference evidence="5" key="1">
    <citation type="journal article" date="2019" name="bioRxiv">
        <title>The Genome of the Zebra Mussel, Dreissena polymorpha: A Resource for Invasive Species Research.</title>
        <authorList>
            <person name="McCartney M.A."/>
            <person name="Auch B."/>
            <person name="Kono T."/>
            <person name="Mallez S."/>
            <person name="Zhang Y."/>
            <person name="Obille A."/>
            <person name="Becker A."/>
            <person name="Abrahante J.E."/>
            <person name="Garbe J."/>
            <person name="Badalamenti J.P."/>
            <person name="Herman A."/>
            <person name="Mangelson H."/>
            <person name="Liachko I."/>
            <person name="Sullivan S."/>
            <person name="Sone E.D."/>
            <person name="Koren S."/>
            <person name="Silverstein K.A.T."/>
            <person name="Beckman K.B."/>
            <person name="Gohl D.M."/>
        </authorList>
    </citation>
    <scope>NUCLEOTIDE SEQUENCE</scope>
    <source>
        <strain evidence="5">Duluth1</strain>
        <tissue evidence="5">Whole animal</tissue>
    </source>
</reference>
<dbReference type="InterPro" id="IPR036436">
    <property type="entry name" value="Disintegrin_dom_sf"/>
</dbReference>
<dbReference type="Pfam" id="PF13688">
    <property type="entry name" value="Reprolysin_5"/>
    <property type="match status" value="1"/>
</dbReference>
<reference evidence="5" key="2">
    <citation type="submission" date="2020-11" db="EMBL/GenBank/DDBJ databases">
        <authorList>
            <person name="McCartney M.A."/>
            <person name="Auch B."/>
            <person name="Kono T."/>
            <person name="Mallez S."/>
            <person name="Becker A."/>
            <person name="Gohl D.M."/>
            <person name="Silverstein K.A.T."/>
            <person name="Koren S."/>
            <person name="Bechman K.B."/>
            <person name="Herman A."/>
            <person name="Abrahante J.E."/>
            <person name="Garbe J."/>
        </authorList>
    </citation>
    <scope>NUCLEOTIDE SEQUENCE</scope>
    <source>
        <strain evidence="5">Duluth1</strain>
        <tissue evidence="5">Whole animal</tissue>
    </source>
</reference>
<dbReference type="GO" id="GO:0046872">
    <property type="term" value="F:metal ion binding"/>
    <property type="evidence" value="ECO:0007669"/>
    <property type="project" value="UniProtKB-KW"/>
</dbReference>
<dbReference type="GO" id="GO:0006509">
    <property type="term" value="P:membrane protein ectodomain proteolysis"/>
    <property type="evidence" value="ECO:0007669"/>
    <property type="project" value="TreeGrafter"/>
</dbReference>
<keyword evidence="2" id="KW-1133">Transmembrane helix</keyword>
<feature type="binding site" evidence="1">
    <location>
        <position position="351"/>
    </location>
    <ligand>
        <name>Zn(2+)</name>
        <dbReference type="ChEBI" id="CHEBI:29105"/>
        <note>catalytic</note>
    </ligand>
</feature>
<dbReference type="InterPro" id="IPR001590">
    <property type="entry name" value="Peptidase_M12B"/>
</dbReference>
<keyword evidence="2" id="KW-0472">Membrane</keyword>
<feature type="binding site" evidence="1">
    <location>
        <position position="355"/>
    </location>
    <ligand>
        <name>Zn(2+)</name>
        <dbReference type="ChEBI" id="CHEBI:29105"/>
        <note>catalytic</note>
    </ligand>
</feature>
<dbReference type="Proteomes" id="UP000828390">
    <property type="component" value="Unassembled WGS sequence"/>
</dbReference>
<dbReference type="GO" id="GO:0004222">
    <property type="term" value="F:metalloendopeptidase activity"/>
    <property type="evidence" value="ECO:0007669"/>
    <property type="project" value="InterPro"/>
</dbReference>
<dbReference type="EMBL" id="JAIWYP010000003">
    <property type="protein sequence ID" value="KAH3858876.1"/>
    <property type="molecule type" value="Genomic_DNA"/>
</dbReference>
<dbReference type="SMART" id="SM00050">
    <property type="entry name" value="DISIN"/>
    <property type="match status" value="1"/>
</dbReference>
<dbReference type="InterPro" id="IPR032029">
    <property type="entry name" value="ADAM17_MPD"/>
</dbReference>
<evidence type="ECO:0008006" key="7">
    <source>
        <dbReference type="Google" id="ProtNLM"/>
    </source>
</evidence>
<feature type="domain" description="Disintegrin" evidence="3">
    <location>
        <begin position="419"/>
        <end position="520"/>
    </location>
</feature>
<organism evidence="5 6">
    <name type="scientific">Dreissena polymorpha</name>
    <name type="common">Zebra mussel</name>
    <name type="synonym">Mytilus polymorpha</name>
    <dbReference type="NCBI Taxonomy" id="45954"/>
    <lineage>
        <taxon>Eukaryota</taxon>
        <taxon>Metazoa</taxon>
        <taxon>Spiralia</taxon>
        <taxon>Lophotrochozoa</taxon>
        <taxon>Mollusca</taxon>
        <taxon>Bivalvia</taxon>
        <taxon>Autobranchia</taxon>
        <taxon>Heteroconchia</taxon>
        <taxon>Euheterodonta</taxon>
        <taxon>Imparidentia</taxon>
        <taxon>Neoheterodontei</taxon>
        <taxon>Myida</taxon>
        <taxon>Dreissenoidea</taxon>
        <taxon>Dreissenidae</taxon>
        <taxon>Dreissena</taxon>
    </lineage>
</organism>
<keyword evidence="1" id="KW-0479">Metal-binding</keyword>
<feature type="binding site" evidence="1">
    <location>
        <position position="361"/>
    </location>
    <ligand>
        <name>Zn(2+)</name>
        <dbReference type="ChEBI" id="CHEBI:29105"/>
        <note>catalytic</note>
    </ligand>
</feature>
<dbReference type="PROSITE" id="PS50215">
    <property type="entry name" value="ADAM_MEPRO"/>
    <property type="match status" value="1"/>
</dbReference>
<evidence type="ECO:0000256" key="2">
    <source>
        <dbReference type="SAM" id="Phobius"/>
    </source>
</evidence>
<dbReference type="Gene3D" id="4.10.70.30">
    <property type="match status" value="1"/>
</dbReference>
<keyword evidence="6" id="KW-1185">Reference proteome</keyword>
<dbReference type="AlphaFoldDB" id="A0A9D4LJ28"/>
<name>A0A9D4LJ28_DREPO</name>
<evidence type="ECO:0000313" key="6">
    <source>
        <dbReference type="Proteomes" id="UP000828390"/>
    </source>
</evidence>
<evidence type="ECO:0000313" key="5">
    <source>
        <dbReference type="EMBL" id="KAH3858876.1"/>
    </source>
</evidence>
<sequence>MDGFRPEDFLKFYQNISVDVELYRKASVFGIITFTVNHGQKFALKFTHGYVLHDDIEVDVDGSSVNIVNAWNNEVHMYRAVCTEPSKCSAVVRLFEGNIDITIQTKHNSFVVEPRSRYFIERSPPQPKNVSSSRMTFDSIFYSSNDVSLKLNHSVATFPPNSSFLYDLHATGSLPISKRRMKRSSFKTECLLHIIADHTFYLQTGKTSVTKTIAEIVYMTEQADLIFRSTDFDGDGMGDTVGVSIKKITVYQNETYHMAKTEDVTRYLETFSEYNFDNFCLASVFTSRDFDGGVVGLAWMASSNLHGSPGGICQRPIFYKGKRIWTNTNLVTNVNAGRILPSFLTALTFAHEIGHNFGSPHDDSQNPSCVPNSAYGNYLMYPYTSDANKPNNFVFSPCSISYIYPVLETKGTCLTDRAASICGNGEIEAGEECDCGSSEMCHLLDHCCTPSDAKGADRPCTIKRSTGNQCSPLASVCCSSSCRYRSTGEMYVCQDSTECTLPAICTTNSSNCPSEKHVSNGTLCDNGRKACLDGKCMGSVCTATGYASCVCSGDLSCFECCLDADMHCKPAQKDSGEYIYRSKGISCNDRNGFCDKNGECVSLDPESTIKRLYDMFSRDEAEKVKEWFSSHWYYILIGMATLAGLCLLFVKTCRRNRDVQTNAYLLGRFAGIQREAELQKAYLERRRASIQAEYQRKIENIGVNTLSMGVPKALARLMVFFPTVEPRVLLKTLEMSANEETAVKSLLIRKYPFRRLCKPLSNKKRK</sequence>
<dbReference type="SUPFAM" id="SSF55486">
    <property type="entry name" value="Metalloproteases ('zincins'), catalytic domain"/>
    <property type="match status" value="1"/>
</dbReference>
<dbReference type="PANTHER" id="PTHR45702:SF2">
    <property type="entry name" value="KUZBANIAN, ISOFORM A"/>
    <property type="match status" value="1"/>
</dbReference>
<dbReference type="GO" id="GO:0007219">
    <property type="term" value="P:Notch signaling pathway"/>
    <property type="evidence" value="ECO:0007669"/>
    <property type="project" value="TreeGrafter"/>
</dbReference>
<dbReference type="InterPro" id="IPR051489">
    <property type="entry name" value="ADAM_Metalloproteinase"/>
</dbReference>
<dbReference type="InterPro" id="IPR024079">
    <property type="entry name" value="MetalloPept_cat_dom_sf"/>
</dbReference>
<dbReference type="PROSITE" id="PS50214">
    <property type="entry name" value="DISINTEGRIN_2"/>
    <property type="match status" value="1"/>
</dbReference>
<keyword evidence="1" id="KW-0862">Zinc</keyword>
<accession>A0A9D4LJ28</accession>
<dbReference type="Gene3D" id="4.10.70.10">
    <property type="entry name" value="Disintegrin domain"/>
    <property type="match status" value="1"/>
</dbReference>
<comment type="caution">
    <text evidence="5">The sequence shown here is derived from an EMBL/GenBank/DDBJ whole genome shotgun (WGS) entry which is preliminary data.</text>
</comment>
<dbReference type="Gene3D" id="3.40.390.10">
    <property type="entry name" value="Collagenase (Catalytic Domain)"/>
    <property type="match status" value="1"/>
</dbReference>
<keyword evidence="2" id="KW-0812">Transmembrane</keyword>
<proteinExistence type="predicted"/>
<feature type="domain" description="Peptidase M12B" evidence="4">
    <location>
        <begin position="188"/>
        <end position="408"/>
    </location>
</feature>
<feature type="transmembrane region" description="Helical" evidence="2">
    <location>
        <begin position="632"/>
        <end position="650"/>
    </location>
</feature>
<dbReference type="GO" id="GO:0005886">
    <property type="term" value="C:plasma membrane"/>
    <property type="evidence" value="ECO:0007669"/>
    <property type="project" value="TreeGrafter"/>
</dbReference>
<evidence type="ECO:0000259" key="4">
    <source>
        <dbReference type="PROSITE" id="PS50215"/>
    </source>
</evidence>
<evidence type="ECO:0000259" key="3">
    <source>
        <dbReference type="PROSITE" id="PS50214"/>
    </source>
</evidence>
<protein>
    <recommendedName>
        <fullName evidence="7">Disintegrin and metalloproteinase domain-containing protein 10</fullName>
    </recommendedName>
</protein>
<dbReference type="PANTHER" id="PTHR45702">
    <property type="entry name" value="ADAM10/ADAM17 METALLOPEPTIDASE FAMILY MEMBER"/>
    <property type="match status" value="1"/>
</dbReference>
<evidence type="ECO:0000256" key="1">
    <source>
        <dbReference type="PROSITE-ProRule" id="PRU00276"/>
    </source>
</evidence>
<dbReference type="Pfam" id="PF16698">
    <property type="entry name" value="ADAM17_MPD"/>
    <property type="match status" value="1"/>
</dbReference>